<dbReference type="PIR" id="S77061">
    <property type="entry name" value="S77061"/>
</dbReference>
<proteinExistence type="predicted"/>
<dbReference type="PANTHER" id="PTHR30007">
    <property type="entry name" value="PHP DOMAIN PROTEIN"/>
    <property type="match status" value="1"/>
</dbReference>
<feature type="domain" description="Insertion element IS402-like" evidence="1">
    <location>
        <begin position="11"/>
        <end position="83"/>
    </location>
</feature>
<evidence type="ECO:0000313" key="2">
    <source>
        <dbReference type="EMBL" id="BAA10753.1"/>
    </source>
</evidence>
<dbReference type="eggNOG" id="COG3293">
    <property type="taxonomic scope" value="Bacteria"/>
</dbReference>
<accession>Q55976</accession>
<evidence type="ECO:0000259" key="1">
    <source>
        <dbReference type="Pfam" id="PF13340"/>
    </source>
</evidence>
<dbReference type="InParanoid" id="Q55976"/>
<dbReference type="Pfam" id="PF13340">
    <property type="entry name" value="DUF4096"/>
    <property type="match status" value="1"/>
</dbReference>
<dbReference type="PaxDb" id="1148-1006600"/>
<dbReference type="EnsemblBacteria" id="BAA10753">
    <property type="protein sequence ID" value="BAA10753"/>
    <property type="gene ID" value="BAA10753"/>
</dbReference>
<keyword evidence="3" id="KW-1185">Reference proteome</keyword>
<reference evidence="2 3" key="1">
    <citation type="journal article" date="1995" name="DNA Res.">
        <title>Sequence analysis of the genome of the unicellular cyanobacterium Synechocystis sp. strain PCC6803. I. Sequence features in the 1 Mb region from map positions 64% to 92% of the genome.</title>
        <authorList>
            <person name="Kaneko T."/>
            <person name="Tanaka A."/>
            <person name="Sato S."/>
            <person name="Kotani H."/>
            <person name="Sazuka T."/>
            <person name="Miyajima N."/>
            <person name="Sugiura M."/>
            <person name="Tabata S."/>
        </authorList>
    </citation>
    <scope>NUCLEOTIDE SEQUENCE [LARGE SCALE GENOMIC DNA]</scope>
    <source>
        <strain evidence="3">ATCC 27184 / PCC 6803 / Kazusa</strain>
    </source>
</reference>
<gene>
    <name evidence="2" type="ordered locus">sll0665</name>
</gene>
<dbReference type="InterPro" id="IPR025161">
    <property type="entry name" value="IS402-like_dom"/>
</dbReference>
<evidence type="ECO:0000313" key="3">
    <source>
        <dbReference type="Proteomes" id="UP000001425"/>
    </source>
</evidence>
<name>Q55976_SYNY3</name>
<reference evidence="2 3" key="2">
    <citation type="journal article" date="1996" name="DNA Res.">
        <title>Sequence analysis of the genome of the unicellular cyanobacterium Synechocystis sp. strain PCC6803. II. Sequence determination of the entire genome and assignment of potential protein-coding regions.</title>
        <authorList>
            <person name="Kaneko T."/>
            <person name="Sato S."/>
            <person name="Kotani H."/>
            <person name="Tanaka A."/>
            <person name="Asamizu E."/>
            <person name="Nakamura Y."/>
            <person name="Miyajima N."/>
            <person name="Hirosawa M."/>
            <person name="Sugiura M."/>
            <person name="Sasamoto S."/>
            <person name="Kimura T."/>
            <person name="Hosouchi T."/>
            <person name="Matsuno A."/>
            <person name="Muraki A."/>
            <person name="Nakazaki N."/>
            <person name="Naruo K."/>
            <person name="Okumura S."/>
            <person name="Shimpo S."/>
            <person name="Takeuchi C."/>
            <person name="Wada T."/>
            <person name="Watanabe A."/>
            <person name="Yamada M."/>
            <person name="Yasuda M."/>
            <person name="Tabata S."/>
        </authorList>
    </citation>
    <scope>NUCLEOTIDE SEQUENCE [LARGE SCALE GENOMIC DNA]</scope>
    <source>
        <strain evidence="3">ATCC 27184 / PCC 6803 / Kazusa</strain>
    </source>
</reference>
<dbReference type="PhylomeDB" id="Q55976"/>
<dbReference type="NCBIfam" id="NF033580">
    <property type="entry name" value="transpos_IS5_3"/>
    <property type="match status" value="1"/>
</dbReference>
<dbReference type="KEGG" id="syn:sll0665"/>
<dbReference type="EMBL" id="BA000022">
    <property type="protein sequence ID" value="BAA10753.1"/>
    <property type="molecule type" value="Genomic_DNA"/>
</dbReference>
<dbReference type="PANTHER" id="PTHR30007:SF0">
    <property type="entry name" value="TRANSPOSASE"/>
    <property type="match status" value="1"/>
</dbReference>
<dbReference type="STRING" id="1148.gene:10500257"/>
<dbReference type="Proteomes" id="UP000001425">
    <property type="component" value="Chromosome"/>
</dbReference>
<sequence>MIIREFYSTDITDSQWQLVEPHLPKAKTGGRKWKTSLREILNAIFYMLRTGCAWRLLPHDFPKWRTVYGYFQPWHEDGTWKKLNRIFREKVRLKAGRNTHPSAGCLDSQSLKKA</sequence>
<dbReference type="AlphaFoldDB" id="Q55976"/>
<organism evidence="2 3">
    <name type="scientific">Synechocystis sp. (strain ATCC 27184 / PCC 6803 / Kazusa)</name>
    <dbReference type="NCBI Taxonomy" id="1111708"/>
    <lineage>
        <taxon>Bacteria</taxon>
        <taxon>Bacillati</taxon>
        <taxon>Cyanobacteriota</taxon>
        <taxon>Cyanophyceae</taxon>
        <taxon>Synechococcales</taxon>
        <taxon>Merismopediaceae</taxon>
        <taxon>Synechocystis</taxon>
    </lineage>
</organism>
<protein>
    <submittedName>
        <fullName evidence="2">Transposase</fullName>
    </submittedName>
</protein>